<name>A0A499VVW4_STRAX</name>
<protein>
    <submittedName>
        <fullName evidence="2">Uncharacterized protein</fullName>
    </submittedName>
</protein>
<geneLocation type="plasmid" evidence="2">
    <name>pMC3</name>
</geneLocation>
<dbReference type="AlphaFoldDB" id="A0A499VVW4"/>
<organism evidence="2">
    <name type="scientific">Streptomyces avermitilis</name>
    <dbReference type="NCBI Taxonomy" id="33903"/>
    <lineage>
        <taxon>Bacteria</taxon>
        <taxon>Bacillati</taxon>
        <taxon>Actinomycetota</taxon>
        <taxon>Actinomycetes</taxon>
        <taxon>Kitasatosporales</taxon>
        <taxon>Streptomycetaceae</taxon>
        <taxon>Streptomyces</taxon>
    </lineage>
</organism>
<feature type="compositionally biased region" description="Low complexity" evidence="1">
    <location>
        <begin position="76"/>
        <end position="94"/>
    </location>
</feature>
<feature type="region of interest" description="Disordered" evidence="1">
    <location>
        <begin position="36"/>
        <end position="105"/>
    </location>
</feature>
<gene>
    <name evidence="2" type="ORF">SAVMC3_89670</name>
</gene>
<dbReference type="EMBL" id="AP019622">
    <property type="protein sequence ID" value="BBJ56338.1"/>
    <property type="molecule type" value="Genomic_DNA"/>
</dbReference>
<keyword evidence="2" id="KW-0614">Plasmid</keyword>
<evidence type="ECO:0000256" key="1">
    <source>
        <dbReference type="SAM" id="MobiDB-lite"/>
    </source>
</evidence>
<proteinExistence type="predicted"/>
<reference evidence="2" key="1">
    <citation type="submission" date="2019-04" db="EMBL/GenBank/DDBJ databases">
        <title>Draft genome sequences of Streptomyces avermitilis MC3.</title>
        <authorList>
            <person name="Komaki H."/>
            <person name="Tamura T."/>
            <person name="Hosoyama A."/>
        </authorList>
    </citation>
    <scope>NUCLEOTIDE SEQUENCE</scope>
    <source>
        <strain evidence="2">MC3</strain>
        <plasmid evidence="2">pMC3</plasmid>
    </source>
</reference>
<sequence length="157" mass="16158">MTKQVLIITATVTVFAWSVVMVAIGQVAAIATLARPSADGAPDRSRGTTADRAGLRTPRRGGPGQGGSARDHALRATRTTTSAPAPARPAASSGRSRKNSAAPTCLLGPMRETYLTSGLTLSELSARVRLAKSKISELLRGSVCIRDGRSSSACPAS</sequence>
<evidence type="ECO:0000313" key="2">
    <source>
        <dbReference type="EMBL" id="BBJ56338.1"/>
    </source>
</evidence>
<accession>A0A499VVW4</accession>